<dbReference type="Pfam" id="PF12705">
    <property type="entry name" value="PDDEXK_1"/>
    <property type="match status" value="1"/>
</dbReference>
<dbReference type="SUPFAM" id="SSF52540">
    <property type="entry name" value="P-loop containing nucleoside triphosphate hydrolases"/>
    <property type="match status" value="1"/>
</dbReference>
<feature type="region of interest" description="Disordered" evidence="16">
    <location>
        <begin position="934"/>
        <end position="961"/>
    </location>
</feature>
<reference evidence="19 20" key="1">
    <citation type="submission" date="2022-05" db="EMBL/GenBank/DDBJ databases">
        <title>S8-45 Sphingomonas ultraviolaceadurans.</title>
        <authorList>
            <person name="Liu Y."/>
        </authorList>
    </citation>
    <scope>NUCLEOTIDE SEQUENCE [LARGE SCALE GENOMIC DNA]</scope>
    <source>
        <strain evidence="19 20">S8-45</strain>
    </source>
</reference>
<evidence type="ECO:0000256" key="1">
    <source>
        <dbReference type="ARBA" id="ARBA00022722"/>
    </source>
</evidence>
<dbReference type="InterPro" id="IPR014016">
    <property type="entry name" value="UvrD-like_ATP-bd"/>
</dbReference>
<dbReference type="RefSeq" id="WP_249504288.1">
    <property type="nucleotide sequence ID" value="NZ_CP097253.1"/>
</dbReference>
<dbReference type="InterPro" id="IPR027417">
    <property type="entry name" value="P-loop_NTPase"/>
</dbReference>
<dbReference type="PANTHER" id="PTHR11070:SF2">
    <property type="entry name" value="ATP-DEPENDENT DNA HELICASE SRS2"/>
    <property type="match status" value="1"/>
</dbReference>
<evidence type="ECO:0000256" key="12">
    <source>
        <dbReference type="ARBA" id="ARBA00034808"/>
    </source>
</evidence>
<dbReference type="PANTHER" id="PTHR11070">
    <property type="entry name" value="UVRD / RECB / PCRA DNA HELICASE FAMILY MEMBER"/>
    <property type="match status" value="1"/>
</dbReference>
<evidence type="ECO:0000256" key="11">
    <source>
        <dbReference type="ARBA" id="ARBA00034617"/>
    </source>
</evidence>
<name>A0ABY5MWM3_9SPHN</name>
<dbReference type="Pfam" id="PF00580">
    <property type="entry name" value="UvrD-helicase"/>
    <property type="match status" value="1"/>
</dbReference>
<keyword evidence="9" id="KW-0234">DNA repair</keyword>
<evidence type="ECO:0000256" key="10">
    <source>
        <dbReference type="ARBA" id="ARBA00023235"/>
    </source>
</evidence>
<dbReference type="InterPro" id="IPR014017">
    <property type="entry name" value="DNA_helicase_UvrD-like_C"/>
</dbReference>
<dbReference type="Gene3D" id="3.40.50.300">
    <property type="entry name" value="P-loop containing nucleotide triphosphate hydrolases"/>
    <property type="match status" value="4"/>
</dbReference>
<evidence type="ECO:0000256" key="8">
    <source>
        <dbReference type="ARBA" id="ARBA00023125"/>
    </source>
</evidence>
<dbReference type="EMBL" id="CP097253">
    <property type="protein sequence ID" value="UUR08512.1"/>
    <property type="molecule type" value="Genomic_DNA"/>
</dbReference>
<dbReference type="PROSITE" id="PS51217">
    <property type="entry name" value="UVRD_HELICASE_CTER"/>
    <property type="match status" value="1"/>
</dbReference>
<evidence type="ECO:0000256" key="5">
    <source>
        <dbReference type="ARBA" id="ARBA00022806"/>
    </source>
</evidence>
<feature type="binding site" evidence="15">
    <location>
        <begin position="28"/>
        <end position="35"/>
    </location>
    <ligand>
        <name>ATP</name>
        <dbReference type="ChEBI" id="CHEBI:30616"/>
    </ligand>
</feature>
<evidence type="ECO:0000256" key="9">
    <source>
        <dbReference type="ARBA" id="ARBA00023204"/>
    </source>
</evidence>
<keyword evidence="7 15" id="KW-0067">ATP-binding</keyword>
<dbReference type="Pfam" id="PF13361">
    <property type="entry name" value="UvrD_C"/>
    <property type="match status" value="1"/>
</dbReference>
<dbReference type="Proteomes" id="UP000831921">
    <property type="component" value="Chromosome"/>
</dbReference>
<evidence type="ECO:0000256" key="6">
    <source>
        <dbReference type="ARBA" id="ARBA00022839"/>
    </source>
</evidence>
<evidence type="ECO:0000256" key="2">
    <source>
        <dbReference type="ARBA" id="ARBA00022741"/>
    </source>
</evidence>
<evidence type="ECO:0000256" key="7">
    <source>
        <dbReference type="ARBA" id="ARBA00022840"/>
    </source>
</evidence>
<comment type="catalytic activity">
    <reaction evidence="14">
        <text>ATP + H2O = ADP + phosphate + H(+)</text>
        <dbReference type="Rhea" id="RHEA:13065"/>
        <dbReference type="ChEBI" id="CHEBI:15377"/>
        <dbReference type="ChEBI" id="CHEBI:15378"/>
        <dbReference type="ChEBI" id="CHEBI:30616"/>
        <dbReference type="ChEBI" id="CHEBI:43474"/>
        <dbReference type="ChEBI" id="CHEBI:456216"/>
        <dbReference type="EC" id="5.6.2.4"/>
    </reaction>
</comment>
<evidence type="ECO:0000256" key="14">
    <source>
        <dbReference type="ARBA" id="ARBA00048988"/>
    </source>
</evidence>
<dbReference type="InterPro" id="IPR011604">
    <property type="entry name" value="PDDEXK-like_dom_sf"/>
</dbReference>
<dbReference type="InterPro" id="IPR000212">
    <property type="entry name" value="DNA_helicase_UvrD/REP"/>
</dbReference>
<dbReference type="EC" id="5.6.2.4" evidence="12"/>
<dbReference type="InterPro" id="IPR011335">
    <property type="entry name" value="Restrct_endonuc-II-like"/>
</dbReference>
<keyword evidence="6" id="KW-0269">Exonuclease</keyword>
<dbReference type="SUPFAM" id="SSF52980">
    <property type="entry name" value="Restriction endonuclease-like"/>
    <property type="match status" value="1"/>
</dbReference>
<evidence type="ECO:0000256" key="4">
    <source>
        <dbReference type="ARBA" id="ARBA00022801"/>
    </source>
</evidence>
<dbReference type="InterPro" id="IPR014151">
    <property type="entry name" value="DNA_helicase_AddA"/>
</dbReference>
<dbReference type="InterPro" id="IPR038726">
    <property type="entry name" value="PDDEXK_AddAB-type"/>
</dbReference>
<evidence type="ECO:0000313" key="19">
    <source>
        <dbReference type="EMBL" id="UUR08512.1"/>
    </source>
</evidence>
<dbReference type="Gene3D" id="3.90.320.10">
    <property type="match status" value="1"/>
</dbReference>
<evidence type="ECO:0000313" key="20">
    <source>
        <dbReference type="Proteomes" id="UP000831921"/>
    </source>
</evidence>
<evidence type="ECO:0000259" key="18">
    <source>
        <dbReference type="PROSITE" id="PS51217"/>
    </source>
</evidence>
<dbReference type="NCBIfam" id="TIGR02784">
    <property type="entry name" value="addA_alphas"/>
    <property type="match status" value="1"/>
</dbReference>
<keyword evidence="8" id="KW-0238">DNA-binding</keyword>
<evidence type="ECO:0000256" key="3">
    <source>
        <dbReference type="ARBA" id="ARBA00022763"/>
    </source>
</evidence>
<keyword evidence="1" id="KW-0540">Nuclease</keyword>
<protein>
    <recommendedName>
        <fullName evidence="12">DNA 3'-5' helicase</fullName>
        <ecNumber evidence="12">5.6.2.4</ecNumber>
    </recommendedName>
    <alternativeName>
        <fullName evidence="13">DNA 3'-5' helicase II</fullName>
    </alternativeName>
</protein>
<gene>
    <name evidence="19" type="primary">addA</name>
    <name evidence="19" type="ORF">M1K48_02375</name>
</gene>
<accession>A0ABY5MWM3</accession>
<evidence type="ECO:0000256" key="13">
    <source>
        <dbReference type="ARBA" id="ARBA00034923"/>
    </source>
</evidence>
<keyword evidence="5 15" id="KW-0347">Helicase</keyword>
<keyword evidence="4 15" id="KW-0378">Hydrolase</keyword>
<dbReference type="GO" id="GO:0004386">
    <property type="term" value="F:helicase activity"/>
    <property type="evidence" value="ECO:0007669"/>
    <property type="project" value="UniProtKB-KW"/>
</dbReference>
<keyword evidence="2 15" id="KW-0547">Nucleotide-binding</keyword>
<comment type="catalytic activity">
    <reaction evidence="11">
        <text>Couples ATP hydrolysis with the unwinding of duplex DNA by translocating in the 3'-5' direction.</text>
        <dbReference type="EC" id="5.6.2.4"/>
    </reaction>
</comment>
<evidence type="ECO:0000256" key="15">
    <source>
        <dbReference type="PROSITE-ProRule" id="PRU00560"/>
    </source>
</evidence>
<feature type="domain" description="UvrD-like helicase ATP-binding" evidence="17">
    <location>
        <begin position="7"/>
        <end position="485"/>
    </location>
</feature>
<keyword evidence="20" id="KW-1185">Reference proteome</keyword>
<organism evidence="19 20">
    <name type="scientific">Sphingomonas glaciei</name>
    <dbReference type="NCBI Taxonomy" id="2938948"/>
    <lineage>
        <taxon>Bacteria</taxon>
        <taxon>Pseudomonadati</taxon>
        <taxon>Pseudomonadota</taxon>
        <taxon>Alphaproteobacteria</taxon>
        <taxon>Sphingomonadales</taxon>
        <taxon>Sphingomonadaceae</taxon>
        <taxon>Sphingomonas</taxon>
    </lineage>
</organism>
<evidence type="ECO:0000256" key="16">
    <source>
        <dbReference type="SAM" id="MobiDB-lite"/>
    </source>
</evidence>
<sequence length="1130" mass="122931">MSRPTALKPLDTDQAAAADPFIHASLSASAGTGKTQVLTARVLRLLLENASPESILCLTFTKAAAAEMAERVGGRLAYWIGLDDAALGAELQALGVTPSEAMRARARQLFATVLDCPGGLRIQTIHSFCQTLLAAFPAEAGITPGFRPIEGREEEALVERTLATLAEQSDAGDRAFLADLETLASRLGEGDVRSYLRRCAGSVEGMARFDRLEEIEGVLRRMMGLPEGDIEAHVVESCDDGRFDCALVERIAHAFRQWGTEKTGIPGADLLDTFLAASAKERCELLPRVLRLVFTADGQPRKDIKGVYKHLGDDNSECIALGEQVAQLLFLKQADRLAPLLAAGLRAGKRFADAYAAAKRAEGVADFDDLIRWSRNLLAQEGIADWIRFKLDRRTDHLLVDEAQDTNESQWAIVKALTEEYWSGQGAGPDHRTLFMVGDFKQAIYGFQGTDPAEFEKARSYFRDAALGGALPFRMLSISRSFRSAQAVLDVVDMVLATLSHDRIGLPEPAPPHLSFHSGRAGEVEVWPPFEHVDPDAGDDGEEKWEDEARRRYASQLADWIKAEIDRAPILASTGRPLGPGDILVLVRSRANLAPLLVARLFERKVRTAGLDRLVLSEPLAVQDLLAAVRFAVQPLDDLNLANLLVSPLIGWSQEQLYDLAGRERRRRLWEELGHRADERPDFRAARDALGDLLGIAGFTGPHVFLETILSGPMDGRRKLLTRLGRQARDPINELVAAAIQFEGGEPVTLQQFLGWLSHGELEVKRDPEGRGDAVRIMTVHGAKGLEAPLVILADATANPDELGGNSPILDIPGERGRFPIIRPRKDELVPPFDAVQAGEKERDRKEHFRLLYVALTRAGERLVVAGLKPAKKRISADSWHSVVSEAMVGQGIAPDASGILRHASGEGAVSSAEQAPPAAERISVPAWARLAAPAEARPPRPLAPSQATADTDSRPPPTPELAAAAERGRLLHALFERLPATAPEERRRGALEWLKQAGGMLDMAERARLVDAALAIIEAPEHAELFSAAALAEAPVAATLADGTVVAGTVDRLLVTDTVVRVVDFKTGRQVPRSESAIPAGHLRQMRAYGQALQVIFPRHRIDLALLYTEAPRMLAVQLEELAAVTHMG</sequence>
<keyword evidence="10" id="KW-0413">Isomerase</keyword>
<evidence type="ECO:0000259" key="17">
    <source>
        <dbReference type="PROSITE" id="PS51198"/>
    </source>
</evidence>
<proteinExistence type="predicted"/>
<dbReference type="PROSITE" id="PS51198">
    <property type="entry name" value="UVRD_HELICASE_ATP_BIND"/>
    <property type="match status" value="1"/>
</dbReference>
<feature type="domain" description="UvrD-like helicase C-terminal" evidence="18">
    <location>
        <begin position="511"/>
        <end position="785"/>
    </location>
</feature>
<dbReference type="Gene3D" id="1.10.486.10">
    <property type="entry name" value="PCRA, domain 4"/>
    <property type="match status" value="1"/>
</dbReference>
<keyword evidence="3" id="KW-0227">DNA damage</keyword>